<evidence type="ECO:0000259" key="2">
    <source>
        <dbReference type="Pfam" id="PF16036"/>
    </source>
</evidence>
<name>A0A6G8IKP7_9BURK</name>
<dbReference type="EMBL" id="CP049989">
    <property type="protein sequence ID" value="QIM53689.1"/>
    <property type="molecule type" value="Genomic_DNA"/>
</dbReference>
<evidence type="ECO:0000256" key="1">
    <source>
        <dbReference type="SAM" id="SignalP"/>
    </source>
</evidence>
<organism evidence="3 4">
    <name type="scientific">Hydrogenophaga crocea</name>
    <dbReference type="NCBI Taxonomy" id="2716225"/>
    <lineage>
        <taxon>Bacteria</taxon>
        <taxon>Pseudomonadati</taxon>
        <taxon>Pseudomonadota</taxon>
        <taxon>Betaproteobacteria</taxon>
        <taxon>Burkholderiales</taxon>
        <taxon>Comamonadaceae</taxon>
        <taxon>Hydrogenophaga</taxon>
    </lineage>
</organism>
<dbReference type="Gene3D" id="3.50.70.10">
    <property type="match status" value="1"/>
</dbReference>
<evidence type="ECO:0000313" key="3">
    <source>
        <dbReference type="EMBL" id="QIM53689.1"/>
    </source>
</evidence>
<gene>
    <name evidence="3" type="ORF">G9Q37_16775</name>
</gene>
<dbReference type="InterPro" id="IPR016087">
    <property type="entry name" value="Chalcone_isomerase"/>
</dbReference>
<protein>
    <recommendedName>
        <fullName evidence="2">Chalcone isomerase domain-containing protein</fullName>
    </recommendedName>
</protein>
<dbReference type="AlphaFoldDB" id="A0A6G8IKP7"/>
<keyword evidence="4" id="KW-1185">Reference proteome</keyword>
<proteinExistence type="predicted"/>
<dbReference type="Proteomes" id="UP000503162">
    <property type="component" value="Chromosome"/>
</dbReference>
<reference evidence="3 4" key="1">
    <citation type="submission" date="2020-03" db="EMBL/GenBank/DDBJ databases">
        <title>Hydrogenophaga sp. nov. isolated from cyanobacterial mat.</title>
        <authorList>
            <person name="Thorat V."/>
            <person name="Kirdat K."/>
            <person name="Tiwarekar B."/>
            <person name="Costa E.D."/>
            <person name="Yadav A."/>
        </authorList>
    </citation>
    <scope>NUCLEOTIDE SEQUENCE [LARGE SCALE GENOMIC DNA]</scope>
    <source>
        <strain evidence="3 4">BA0156</strain>
    </source>
</reference>
<dbReference type="KEGG" id="hcz:G9Q37_16775"/>
<sequence>MHRATLLLALALCAAPAVQAQPAPALADALQGKSVLGQTRLRVWGFSVYDATLYARPGFDAQRFGEQRFALELAYLRDFDGADIAQRSLDEMRGLGPVDEASAQRWLAAMKALFPNVKAGDRITGVHVPEAGARFYLNGRWLGAVDDPAFSRQFFGIWLSPRTSQPAMRAALLQAAAARTP</sequence>
<keyword evidence="1" id="KW-0732">Signal</keyword>
<dbReference type="Pfam" id="PF16036">
    <property type="entry name" value="Chalcone_3"/>
    <property type="match status" value="1"/>
</dbReference>
<dbReference type="RefSeq" id="WP_166228943.1">
    <property type="nucleotide sequence ID" value="NZ_CP049989.1"/>
</dbReference>
<feature type="signal peptide" evidence="1">
    <location>
        <begin position="1"/>
        <end position="20"/>
    </location>
</feature>
<evidence type="ECO:0000313" key="4">
    <source>
        <dbReference type="Proteomes" id="UP000503162"/>
    </source>
</evidence>
<feature type="domain" description="Chalcone isomerase" evidence="2">
    <location>
        <begin position="43"/>
        <end position="173"/>
    </location>
</feature>
<dbReference type="InterPro" id="IPR016088">
    <property type="entry name" value="Chalcone_isomerase_3-sand"/>
</dbReference>
<accession>A0A6G8IKP7</accession>
<feature type="chain" id="PRO_5026078688" description="Chalcone isomerase domain-containing protein" evidence="1">
    <location>
        <begin position="21"/>
        <end position="181"/>
    </location>
</feature>